<reference evidence="3" key="1">
    <citation type="journal article" date="2020" name="Stud. Mycol.">
        <title>101 Dothideomycetes genomes: a test case for predicting lifestyles and emergence of pathogens.</title>
        <authorList>
            <person name="Haridas S."/>
            <person name="Albert R."/>
            <person name="Binder M."/>
            <person name="Bloem J."/>
            <person name="Labutti K."/>
            <person name="Salamov A."/>
            <person name="Andreopoulos B."/>
            <person name="Baker S."/>
            <person name="Barry K."/>
            <person name="Bills G."/>
            <person name="Bluhm B."/>
            <person name="Cannon C."/>
            <person name="Castanera R."/>
            <person name="Culley D."/>
            <person name="Daum C."/>
            <person name="Ezra D."/>
            <person name="Gonzalez J."/>
            <person name="Henrissat B."/>
            <person name="Kuo A."/>
            <person name="Liang C."/>
            <person name="Lipzen A."/>
            <person name="Lutzoni F."/>
            <person name="Magnuson J."/>
            <person name="Mondo S."/>
            <person name="Nolan M."/>
            <person name="Ohm R."/>
            <person name="Pangilinan J."/>
            <person name="Park H.-J."/>
            <person name="Ramirez L."/>
            <person name="Alfaro M."/>
            <person name="Sun H."/>
            <person name="Tritt A."/>
            <person name="Yoshinaga Y."/>
            <person name="Zwiers L.-H."/>
            <person name="Turgeon B."/>
            <person name="Goodwin S."/>
            <person name="Spatafora J."/>
            <person name="Crous P."/>
            <person name="Grigoriev I."/>
        </authorList>
    </citation>
    <scope>NUCLEOTIDE SEQUENCE</scope>
    <source>
        <strain evidence="3">CBS 269.34</strain>
    </source>
</reference>
<dbReference type="Gene3D" id="3.90.1200.10">
    <property type="match status" value="1"/>
</dbReference>
<keyword evidence="4" id="KW-1185">Reference proteome</keyword>
<evidence type="ECO:0000256" key="1">
    <source>
        <dbReference type="SAM" id="MobiDB-lite"/>
    </source>
</evidence>
<evidence type="ECO:0000259" key="2">
    <source>
        <dbReference type="Pfam" id="PF01636"/>
    </source>
</evidence>
<gene>
    <name evidence="3" type="ORF">BU16DRAFT_540797</name>
</gene>
<dbReference type="SUPFAM" id="SSF56112">
    <property type="entry name" value="Protein kinase-like (PK-like)"/>
    <property type="match status" value="1"/>
</dbReference>
<dbReference type="PANTHER" id="PTHR21310">
    <property type="entry name" value="AMINOGLYCOSIDE PHOSPHOTRANSFERASE-RELATED-RELATED"/>
    <property type="match status" value="1"/>
</dbReference>
<proteinExistence type="predicted"/>
<feature type="compositionally biased region" description="Low complexity" evidence="1">
    <location>
        <begin position="579"/>
        <end position="590"/>
    </location>
</feature>
<dbReference type="InterPro" id="IPR002575">
    <property type="entry name" value="Aminoglycoside_PTrfase"/>
</dbReference>
<evidence type="ECO:0000313" key="4">
    <source>
        <dbReference type="Proteomes" id="UP000799750"/>
    </source>
</evidence>
<dbReference type="Pfam" id="PF01636">
    <property type="entry name" value="APH"/>
    <property type="match status" value="1"/>
</dbReference>
<evidence type="ECO:0000313" key="3">
    <source>
        <dbReference type="EMBL" id="KAF2494319.1"/>
    </source>
</evidence>
<feature type="compositionally biased region" description="Acidic residues" evidence="1">
    <location>
        <begin position="563"/>
        <end position="578"/>
    </location>
</feature>
<dbReference type="InterPro" id="IPR011009">
    <property type="entry name" value="Kinase-like_dom_sf"/>
</dbReference>
<protein>
    <recommendedName>
        <fullName evidence="2">Aminoglycoside phosphotransferase domain-containing protein</fullName>
    </recommendedName>
</protein>
<dbReference type="OrthoDB" id="10003767at2759"/>
<feature type="region of interest" description="Disordered" evidence="1">
    <location>
        <begin position="562"/>
        <end position="595"/>
    </location>
</feature>
<accession>A0A6A6QQA0</accession>
<dbReference type="PANTHER" id="PTHR21310:SF51">
    <property type="entry name" value="AMINOGLYCOSIDE PHOSPHOTRANSFERASE DOMAIN-CONTAINING PROTEIN"/>
    <property type="match status" value="1"/>
</dbReference>
<name>A0A6A6QQA0_9PEZI</name>
<organism evidence="3 4">
    <name type="scientific">Lophium mytilinum</name>
    <dbReference type="NCBI Taxonomy" id="390894"/>
    <lineage>
        <taxon>Eukaryota</taxon>
        <taxon>Fungi</taxon>
        <taxon>Dikarya</taxon>
        <taxon>Ascomycota</taxon>
        <taxon>Pezizomycotina</taxon>
        <taxon>Dothideomycetes</taxon>
        <taxon>Pleosporomycetidae</taxon>
        <taxon>Mytilinidiales</taxon>
        <taxon>Mytilinidiaceae</taxon>
        <taxon>Lophium</taxon>
    </lineage>
</organism>
<dbReference type="AlphaFoldDB" id="A0A6A6QQA0"/>
<dbReference type="InterPro" id="IPR051678">
    <property type="entry name" value="AGP_Transferase"/>
</dbReference>
<feature type="region of interest" description="Disordered" evidence="1">
    <location>
        <begin position="63"/>
        <end position="95"/>
    </location>
</feature>
<sequence length="648" mass="72019">MAPKTCSKLRSFKGKVKIQGHEFTHKIKDIAHNVKNKLRDGMKKTVQKTADCTIPDFLVCSDGKGKLRKKPPAPRDWMAPQTNEVDRHPEPDPVESQDHILAAPSLARVSDTAPNAIDPMQSAREHFQNRGHFDFKYWGPTSNISYEALKSLALNVLDPNGELGGLGVELDCKKQGAYHTAYILKAANGSKIVIKVPATGHMARWSKTDACNLRTEALTMRYIRMKTNGKFPVPDVYRYSTVLENEIGAPYIVMEAMEGVPATDVWHPEGDVEVNTIQIRHDLLKSLAEAMAGLQDLVFDKAGMLDFENDDLEAPFIGPVRAWCNDSQNNLGDPVFARHTRNIPAASTSREYFSALTKIWEGEDHSSVQDVGVLRIAQAALDCYPFRQSLQSPTDETETFVLQHPDLGLQNILCDPETYKVTAIIDWDLVKTVPRCVGFASVPLWLREDWQPQYLYPFRSGLAVEMLELYRNHYSDCLSDAMGGQGDCKYTKKSPIYTALDTAIFGNGVLEDFTTKVLQSAFPRQSASDMTWYLGNEEDGGEGAEAVEERLSILLDTKHRDLFDDDSDDSDTESDDESSSQAAETDSDTTISVGPELGKCDSADLIKLSLGALSPVAFDGKGEFYDGVWKEPQLPCFKHFTLAECEAP</sequence>
<feature type="domain" description="Aminoglycoside phosphotransferase" evidence="2">
    <location>
        <begin position="222"/>
        <end position="458"/>
    </location>
</feature>
<dbReference type="Proteomes" id="UP000799750">
    <property type="component" value="Unassembled WGS sequence"/>
</dbReference>
<dbReference type="EMBL" id="MU004191">
    <property type="protein sequence ID" value="KAF2494319.1"/>
    <property type="molecule type" value="Genomic_DNA"/>
</dbReference>